<evidence type="ECO:0000256" key="4">
    <source>
        <dbReference type="ARBA" id="ARBA00023186"/>
    </source>
</evidence>
<keyword evidence="4 5" id="KW-0143">Chaperone</keyword>
<dbReference type="PRINTS" id="PR00304">
    <property type="entry name" value="TCOMPLEXTCP1"/>
</dbReference>
<dbReference type="PROSITE" id="PS00750">
    <property type="entry name" value="TCP1_1"/>
    <property type="match status" value="1"/>
</dbReference>
<dbReference type="SUPFAM" id="SSF48592">
    <property type="entry name" value="GroEL equatorial domain-like"/>
    <property type="match status" value="1"/>
</dbReference>
<dbReference type="InterPro" id="IPR027409">
    <property type="entry name" value="GroEL-like_apical_dom_sf"/>
</dbReference>
<keyword evidence="3 5" id="KW-0067">ATP-binding</keyword>
<evidence type="ECO:0000313" key="7">
    <source>
        <dbReference type="Proteomes" id="UP000265618"/>
    </source>
</evidence>
<dbReference type="InterPro" id="IPR027410">
    <property type="entry name" value="TCP-1-like_intermed_sf"/>
</dbReference>
<evidence type="ECO:0000313" key="6">
    <source>
        <dbReference type="EMBL" id="GIQ91460.1"/>
    </source>
</evidence>
<dbReference type="AlphaFoldDB" id="A0A9K3DAM6"/>
<dbReference type="InterPro" id="IPR017998">
    <property type="entry name" value="Chaperone_TCP-1"/>
</dbReference>
<gene>
    <name evidence="6" type="ORF">KIPB_014722</name>
</gene>
<organism evidence="6 7">
    <name type="scientific">Kipferlia bialata</name>
    <dbReference type="NCBI Taxonomy" id="797122"/>
    <lineage>
        <taxon>Eukaryota</taxon>
        <taxon>Metamonada</taxon>
        <taxon>Carpediemonas-like organisms</taxon>
        <taxon>Kipferlia</taxon>
    </lineage>
</organism>
<dbReference type="PANTHER" id="PTHR11353">
    <property type="entry name" value="CHAPERONIN"/>
    <property type="match status" value="1"/>
</dbReference>
<dbReference type="InterPro" id="IPR027413">
    <property type="entry name" value="GROEL-like_equatorial_sf"/>
</dbReference>
<dbReference type="InterPro" id="IPR002423">
    <property type="entry name" value="Cpn60/GroEL/TCP-1"/>
</dbReference>
<keyword evidence="7" id="KW-1185">Reference proteome</keyword>
<dbReference type="GO" id="GO:0140662">
    <property type="term" value="F:ATP-dependent protein folding chaperone"/>
    <property type="evidence" value="ECO:0007669"/>
    <property type="project" value="InterPro"/>
</dbReference>
<dbReference type="GO" id="GO:0051082">
    <property type="term" value="F:unfolded protein binding"/>
    <property type="evidence" value="ECO:0007669"/>
    <property type="project" value="InterPro"/>
</dbReference>
<dbReference type="Gene3D" id="3.30.260.10">
    <property type="entry name" value="TCP-1-like chaperonin intermediate domain"/>
    <property type="match status" value="1"/>
</dbReference>
<keyword evidence="2 5" id="KW-0547">Nucleotide-binding</keyword>
<dbReference type="GO" id="GO:0005524">
    <property type="term" value="F:ATP binding"/>
    <property type="evidence" value="ECO:0007669"/>
    <property type="project" value="UniProtKB-KW"/>
</dbReference>
<dbReference type="EMBL" id="BDIP01007750">
    <property type="protein sequence ID" value="GIQ91460.1"/>
    <property type="molecule type" value="Genomic_DNA"/>
</dbReference>
<dbReference type="Gene3D" id="1.10.560.10">
    <property type="entry name" value="GroEL-like equatorial domain"/>
    <property type="match status" value="1"/>
</dbReference>
<comment type="similarity">
    <text evidence="1 5">Belongs to the TCP-1 chaperonin family.</text>
</comment>
<dbReference type="OrthoDB" id="10248520at2759"/>
<dbReference type="Proteomes" id="UP000265618">
    <property type="component" value="Unassembled WGS sequence"/>
</dbReference>
<dbReference type="InterPro" id="IPR002194">
    <property type="entry name" value="Chaperonin_TCP-1_CS"/>
</dbReference>
<dbReference type="Pfam" id="PF00118">
    <property type="entry name" value="Cpn60_TCP1"/>
    <property type="match status" value="1"/>
</dbReference>
<name>A0A9K3DAM6_9EUKA</name>
<evidence type="ECO:0000256" key="1">
    <source>
        <dbReference type="ARBA" id="ARBA00008020"/>
    </source>
</evidence>
<dbReference type="SUPFAM" id="SSF54849">
    <property type="entry name" value="GroEL-intermediate domain like"/>
    <property type="match status" value="1"/>
</dbReference>
<comment type="caution">
    <text evidence="6">The sequence shown here is derived from an EMBL/GenBank/DDBJ whole genome shotgun (WGS) entry which is preliminary data.</text>
</comment>
<proteinExistence type="inferred from homology"/>
<dbReference type="GO" id="GO:0016887">
    <property type="term" value="F:ATP hydrolysis activity"/>
    <property type="evidence" value="ECO:0007669"/>
    <property type="project" value="InterPro"/>
</dbReference>
<evidence type="ECO:0000256" key="3">
    <source>
        <dbReference type="ARBA" id="ARBA00022840"/>
    </source>
</evidence>
<protein>
    <submittedName>
        <fullName evidence="6">Chaperone tailless complex polypeptide 1</fullName>
    </submittedName>
</protein>
<accession>A0A9K3DAM6</accession>
<dbReference type="Gene3D" id="3.50.7.10">
    <property type="entry name" value="GroEL"/>
    <property type="match status" value="1"/>
</dbReference>
<evidence type="ECO:0000256" key="5">
    <source>
        <dbReference type="RuleBase" id="RU004187"/>
    </source>
</evidence>
<dbReference type="PROSITE" id="PS00995">
    <property type="entry name" value="TCP1_3"/>
    <property type="match status" value="1"/>
</dbReference>
<evidence type="ECO:0000256" key="2">
    <source>
        <dbReference type="ARBA" id="ARBA00022741"/>
    </source>
</evidence>
<sequence>MSGKGNWSGEMSHVSSEKEADVLLSNINAAKGVADIVRTSLGPCGLDKLVVSAEGDVLITNDGATIMDKIAARHPAARMLVELSRSQDIEAGDGTTTVVVLAGAILNSCLRLFKLGIHPMTISSAFQLAEDEAQRILLDVMAKPVDIQDRDLLIKLATTSLASKVISAHSDKLAPVAVDAVMKIVDPAMPENVDLNNIKIHRRLGGTVRDSEIVDGVVFTRGLYHASNAPKFVEST</sequence>
<reference evidence="6 7" key="1">
    <citation type="journal article" date="2018" name="PLoS ONE">
        <title>The draft genome of Kipferlia bialata reveals reductive genome evolution in fornicate parasites.</title>
        <authorList>
            <person name="Tanifuji G."/>
            <person name="Takabayashi S."/>
            <person name="Kume K."/>
            <person name="Takagi M."/>
            <person name="Nakayama T."/>
            <person name="Kamikawa R."/>
            <person name="Inagaki Y."/>
            <person name="Hashimoto T."/>
        </authorList>
    </citation>
    <scope>NUCLEOTIDE SEQUENCE [LARGE SCALE GENOMIC DNA]</scope>
    <source>
        <strain evidence="6">NY0173</strain>
    </source>
</reference>